<dbReference type="RefSeq" id="WP_139445394.1">
    <property type="nucleotide sequence ID" value="NZ_SMDR01000001.1"/>
</dbReference>
<sequence length="275" mass="29467">MTPTELPVAAADGHRFRLRRHGLGARGLFWIPALGVPAQKYDPLSDALAGAGFTTVVHEWRGMGSSSLRAARSRDWGYTELLRHDLAAAITALDPQVRWAVGGHSLGGQFAAMLAAERAMDWDGLVLAATGLPLAATFPGRQRLGVQLFARVLPALTAVAGYYPGHRLGFAGREAGQVMRDWADTVRSGHYRAYGGALPLDAAMRGMDGPVLALRFSDDWLVPEASLQALLAKLGRGPHTVETFDAARLGATADHFRWMRQPAAVAARIAGWLSA</sequence>
<dbReference type="Proteomes" id="UP000305760">
    <property type="component" value="Unassembled WGS sequence"/>
</dbReference>
<proteinExistence type="predicted"/>
<reference evidence="2 3" key="1">
    <citation type="submission" date="2019-03" db="EMBL/GenBank/DDBJ databases">
        <title>Arenimonas daejeonensis sp. nov., isolated from compost.</title>
        <authorList>
            <person name="Jeon C.O."/>
        </authorList>
    </citation>
    <scope>NUCLEOTIDE SEQUENCE [LARGE SCALE GENOMIC DNA]</scope>
    <source>
        <strain evidence="2 3">R29</strain>
    </source>
</reference>
<dbReference type="Gene3D" id="3.40.50.1820">
    <property type="entry name" value="alpha/beta hydrolase"/>
    <property type="match status" value="1"/>
</dbReference>
<dbReference type="GO" id="GO:0016787">
    <property type="term" value="F:hydrolase activity"/>
    <property type="evidence" value="ECO:0007669"/>
    <property type="project" value="UniProtKB-KW"/>
</dbReference>
<dbReference type="EMBL" id="SMDR01000001">
    <property type="protein sequence ID" value="TNJ34728.1"/>
    <property type="molecule type" value="Genomic_DNA"/>
</dbReference>
<dbReference type="AlphaFoldDB" id="A0A5C4RUQ8"/>
<evidence type="ECO:0000259" key="1">
    <source>
        <dbReference type="Pfam" id="PF12146"/>
    </source>
</evidence>
<accession>A0A5C4RUQ8</accession>
<evidence type="ECO:0000313" key="2">
    <source>
        <dbReference type="EMBL" id="TNJ34728.1"/>
    </source>
</evidence>
<dbReference type="InterPro" id="IPR029058">
    <property type="entry name" value="AB_hydrolase_fold"/>
</dbReference>
<keyword evidence="3" id="KW-1185">Reference proteome</keyword>
<dbReference type="SUPFAM" id="SSF53474">
    <property type="entry name" value="alpha/beta-Hydrolases"/>
    <property type="match status" value="1"/>
</dbReference>
<dbReference type="OrthoDB" id="9785076at2"/>
<dbReference type="Pfam" id="PF12146">
    <property type="entry name" value="Hydrolase_4"/>
    <property type="match status" value="1"/>
</dbReference>
<dbReference type="InterPro" id="IPR017208">
    <property type="entry name" value="UCP037442_abhydr"/>
</dbReference>
<organism evidence="2 3">
    <name type="scientific">Arenimonas terrae</name>
    <dbReference type="NCBI Taxonomy" id="2546226"/>
    <lineage>
        <taxon>Bacteria</taxon>
        <taxon>Pseudomonadati</taxon>
        <taxon>Pseudomonadota</taxon>
        <taxon>Gammaproteobacteria</taxon>
        <taxon>Lysobacterales</taxon>
        <taxon>Lysobacteraceae</taxon>
        <taxon>Arenimonas</taxon>
    </lineage>
</organism>
<evidence type="ECO:0000313" key="3">
    <source>
        <dbReference type="Proteomes" id="UP000305760"/>
    </source>
</evidence>
<feature type="domain" description="Serine aminopeptidase S33" evidence="1">
    <location>
        <begin position="38"/>
        <end position="239"/>
    </location>
</feature>
<gene>
    <name evidence="2" type="ORF">E1B00_02815</name>
</gene>
<name>A0A5C4RUQ8_9GAMM</name>
<dbReference type="InterPro" id="IPR022742">
    <property type="entry name" value="Hydrolase_4"/>
</dbReference>
<dbReference type="PIRSF" id="PIRSF037442">
    <property type="entry name" value="UCP037442_abhydr"/>
    <property type="match status" value="1"/>
</dbReference>
<protein>
    <submittedName>
        <fullName evidence="2">Alpha/beta fold hydrolase</fullName>
    </submittedName>
</protein>
<keyword evidence="2" id="KW-0378">Hydrolase</keyword>
<comment type="caution">
    <text evidence="2">The sequence shown here is derived from an EMBL/GenBank/DDBJ whole genome shotgun (WGS) entry which is preliminary data.</text>
</comment>